<protein>
    <submittedName>
        <fullName evidence="2">Uncharacterized protein</fullName>
    </submittedName>
</protein>
<feature type="transmembrane region" description="Helical" evidence="1">
    <location>
        <begin position="16"/>
        <end position="34"/>
    </location>
</feature>
<keyword evidence="1" id="KW-1133">Transmembrane helix</keyword>
<keyword evidence="1" id="KW-0812">Transmembrane</keyword>
<dbReference type="KEGG" id="tbg:TbgDal_VI1290"/>
<dbReference type="AlphaFoldDB" id="C9ZQH1"/>
<feature type="transmembrane region" description="Helical" evidence="1">
    <location>
        <begin position="41"/>
        <end position="58"/>
    </location>
</feature>
<dbReference type="RefSeq" id="XP_011773936.1">
    <property type="nucleotide sequence ID" value="XM_011775634.1"/>
</dbReference>
<gene>
    <name evidence="2" type="ORF">TbgDal_VI1290</name>
</gene>
<sequence length="100" mass="11829">MRVKKNETFSFDPPCAVFFFFSLRFALLCFFFLFSVPTVRCCFVLSFLLFFSFFSSSFPFDLPIRHQVDIYVTAPTGIILTITKAQTIYIYIYIYIYTNI</sequence>
<organism evidence="2 3">
    <name type="scientific">Trypanosoma brucei gambiense (strain MHOM/CI/86/DAL972)</name>
    <dbReference type="NCBI Taxonomy" id="679716"/>
    <lineage>
        <taxon>Eukaryota</taxon>
        <taxon>Discoba</taxon>
        <taxon>Euglenozoa</taxon>
        <taxon>Kinetoplastea</taxon>
        <taxon>Metakinetoplastina</taxon>
        <taxon>Trypanosomatida</taxon>
        <taxon>Trypanosomatidae</taxon>
        <taxon>Trypanosoma</taxon>
    </lineage>
</organism>
<dbReference type="EMBL" id="FN554969">
    <property type="protein sequence ID" value="CBH11651.1"/>
    <property type="molecule type" value="Genomic_DNA"/>
</dbReference>
<evidence type="ECO:0000313" key="2">
    <source>
        <dbReference type="EMBL" id="CBH11651.1"/>
    </source>
</evidence>
<dbReference type="Proteomes" id="UP000002316">
    <property type="component" value="Chromosome 6"/>
</dbReference>
<accession>C9ZQH1</accession>
<keyword evidence="1" id="KW-0472">Membrane</keyword>
<name>C9ZQH1_TRYB9</name>
<evidence type="ECO:0000256" key="1">
    <source>
        <dbReference type="SAM" id="Phobius"/>
    </source>
</evidence>
<evidence type="ECO:0000313" key="3">
    <source>
        <dbReference type="Proteomes" id="UP000002316"/>
    </source>
</evidence>
<dbReference type="GeneID" id="23861760"/>
<reference evidence="3" key="1">
    <citation type="journal article" date="2010" name="PLoS Negl. Trop. Dis.">
        <title>The genome sequence of Trypanosoma brucei gambiense, causative agent of chronic human african trypanosomiasis.</title>
        <authorList>
            <person name="Jackson A.P."/>
            <person name="Sanders M."/>
            <person name="Berry A."/>
            <person name="McQuillan J."/>
            <person name="Aslett M.A."/>
            <person name="Quail M.A."/>
            <person name="Chukualim B."/>
            <person name="Capewell P."/>
            <person name="MacLeod A."/>
            <person name="Melville S.E."/>
            <person name="Gibson W."/>
            <person name="Barry J.D."/>
            <person name="Berriman M."/>
            <person name="Hertz-Fowler C."/>
        </authorList>
    </citation>
    <scope>NUCLEOTIDE SEQUENCE [LARGE SCALE GENOMIC DNA]</scope>
    <source>
        <strain evidence="3">MHOM/CI/86/DAL972</strain>
    </source>
</reference>
<proteinExistence type="predicted"/>
<feature type="transmembrane region" description="Helical" evidence="1">
    <location>
        <begin position="70"/>
        <end position="96"/>
    </location>
</feature>